<gene>
    <name evidence="4" type="ORF">HGD80_03380</name>
</gene>
<reference evidence="4 5" key="1">
    <citation type="journal article" date="2021" name="Mol. Plant">
        <title>Genomic insights into the fast growth of paulownias and the formation of Paulownia witches' broom.</title>
        <authorList>
            <person name="Cao Y."/>
            <person name="Sun G."/>
            <person name="Zhai X."/>
            <person name="Xu P."/>
            <person name="Ma L."/>
            <person name="Deng M."/>
            <person name="Zhao Z."/>
            <person name="Yang H."/>
            <person name="Dong Y."/>
            <person name="Shang Z."/>
            <person name="Lv Y."/>
            <person name="Yan L."/>
            <person name="Liu H."/>
            <person name="Cao X."/>
            <person name="Li B."/>
            <person name="Wang Z."/>
            <person name="Zhao X."/>
            <person name="Yu H."/>
            <person name="Wang F."/>
            <person name="Ma W."/>
            <person name="Huang J."/>
            <person name="Fan G."/>
        </authorList>
    </citation>
    <scope>NUCLEOTIDE SEQUENCE [LARGE SCALE GENOMIC DNA]</scope>
    <source>
        <strain evidence="4 5">Zhengzhou</strain>
    </source>
</reference>
<proteinExistence type="predicted"/>
<evidence type="ECO:0000256" key="2">
    <source>
        <dbReference type="ARBA" id="ARBA00022679"/>
    </source>
</evidence>
<dbReference type="EMBL" id="CP066882">
    <property type="protein sequence ID" value="QYC30818.1"/>
    <property type="molecule type" value="Genomic_DNA"/>
</dbReference>
<evidence type="ECO:0000256" key="1">
    <source>
        <dbReference type="ARBA" id="ARBA00022603"/>
    </source>
</evidence>
<keyword evidence="2" id="KW-0808">Transferase</keyword>
<evidence type="ECO:0000256" key="3">
    <source>
        <dbReference type="ARBA" id="ARBA00022691"/>
    </source>
</evidence>
<protein>
    <submittedName>
        <fullName evidence="4">DNA adenine methylase</fullName>
    </submittedName>
</protein>
<evidence type="ECO:0000313" key="4">
    <source>
        <dbReference type="EMBL" id="QYC30818.1"/>
    </source>
</evidence>
<evidence type="ECO:0000313" key="5">
    <source>
        <dbReference type="Proteomes" id="UP000825369"/>
    </source>
</evidence>
<name>A0ABX8TN11_9MOLU</name>
<dbReference type="RefSeq" id="WP_219474473.1">
    <property type="nucleotide sequence ID" value="NZ_BSCX01000006.1"/>
</dbReference>
<dbReference type="InterPro" id="IPR012327">
    <property type="entry name" value="MeTrfase_D12"/>
</dbReference>
<dbReference type="GO" id="GO:0032259">
    <property type="term" value="P:methylation"/>
    <property type="evidence" value="ECO:0007669"/>
    <property type="project" value="UniProtKB-KW"/>
</dbReference>
<dbReference type="Proteomes" id="UP000825369">
    <property type="component" value="Chromosome"/>
</dbReference>
<keyword evidence="5" id="KW-1185">Reference proteome</keyword>
<keyword evidence="3" id="KW-0949">S-adenosyl-L-methionine</keyword>
<keyword evidence="1 4" id="KW-0489">Methyltransferase</keyword>
<sequence length="50" mass="6096">MKINWIGCKKKLLPQIIAHLPSKFKTYYEPFFRKWGSLFLFTTIKSDFKR</sequence>
<dbReference type="GO" id="GO:0008168">
    <property type="term" value="F:methyltransferase activity"/>
    <property type="evidence" value="ECO:0007669"/>
    <property type="project" value="UniProtKB-KW"/>
</dbReference>
<dbReference type="Pfam" id="PF02086">
    <property type="entry name" value="MethyltransfD12"/>
    <property type="match status" value="1"/>
</dbReference>
<accession>A0ABX8TN11</accession>
<organism evidence="4 5">
    <name type="scientific">Paulownia witches'-broom phytoplasma</name>
    <dbReference type="NCBI Taxonomy" id="39647"/>
    <lineage>
        <taxon>Bacteria</taxon>
        <taxon>Bacillati</taxon>
        <taxon>Mycoplasmatota</taxon>
        <taxon>Mollicutes</taxon>
        <taxon>Acholeplasmatales</taxon>
        <taxon>Acholeplasmataceae</taxon>
        <taxon>Candidatus Phytoplasma</taxon>
        <taxon>16SrI (Aster yellows group)</taxon>
    </lineage>
</organism>